<feature type="domain" description="Fungal lipase-type" evidence="1">
    <location>
        <begin position="86"/>
        <end position="219"/>
    </location>
</feature>
<evidence type="ECO:0000259" key="1">
    <source>
        <dbReference type="Pfam" id="PF01764"/>
    </source>
</evidence>
<dbReference type="PANTHER" id="PTHR45908">
    <property type="entry name" value="PROTEIN CBG11750-RELATED"/>
    <property type="match status" value="1"/>
</dbReference>
<evidence type="ECO:0000313" key="3">
    <source>
        <dbReference type="Proteomes" id="UP000494206"/>
    </source>
</evidence>
<name>A0A8S1ELK1_9PELO</name>
<dbReference type="PANTHER" id="PTHR45908:SF5">
    <property type="entry name" value="FUNGAL LIPASE-LIKE DOMAIN-CONTAINING PROTEIN"/>
    <property type="match status" value="1"/>
</dbReference>
<dbReference type="CDD" id="cd00519">
    <property type="entry name" value="Lipase_3"/>
    <property type="match status" value="1"/>
</dbReference>
<sequence length="335" mass="38049">MILLILMIPTAASVFHQSHRFYNETEARQVFDLVAASYSQHAEECVTARFPDSRVIKNIELKCDVWFGSKCAAYVAVTESRRLMTIVFRGTTTTIQLFSELSSFYFQYESFDDIGEINHYFKKGHEALWPAIHSILSDAAYEDYDVLFTGHSLGGALAVLAAARAIHRGLRDRHQVKVLTFAEPRVGNLKFARNFDRLVKYSFRIVNGADAIVHAPPCHKDYSFLPSFNLPCDPTSVDGPYHHMTEVWYPNGMSQGSRYIVCDGSPRGEEHVCSNSLATTFANASKAIADHRKYFNLMVSQYGRAGCNPKKDYDESQSFLIQIESVFKYLHKLFY</sequence>
<dbReference type="Gene3D" id="3.40.50.1820">
    <property type="entry name" value="alpha/beta hydrolase"/>
    <property type="match status" value="1"/>
</dbReference>
<dbReference type="Proteomes" id="UP000494206">
    <property type="component" value="Unassembled WGS sequence"/>
</dbReference>
<dbReference type="InterPro" id="IPR029058">
    <property type="entry name" value="AB_hydrolase_fold"/>
</dbReference>
<organism evidence="2 3">
    <name type="scientific">Caenorhabditis bovis</name>
    <dbReference type="NCBI Taxonomy" id="2654633"/>
    <lineage>
        <taxon>Eukaryota</taxon>
        <taxon>Metazoa</taxon>
        <taxon>Ecdysozoa</taxon>
        <taxon>Nematoda</taxon>
        <taxon>Chromadorea</taxon>
        <taxon>Rhabditida</taxon>
        <taxon>Rhabditina</taxon>
        <taxon>Rhabditomorpha</taxon>
        <taxon>Rhabditoidea</taxon>
        <taxon>Rhabditidae</taxon>
        <taxon>Peloderinae</taxon>
        <taxon>Caenorhabditis</taxon>
    </lineage>
</organism>
<gene>
    <name evidence="2" type="ORF">CBOVIS_LOCUS1908</name>
</gene>
<dbReference type="Pfam" id="PF01764">
    <property type="entry name" value="Lipase_3"/>
    <property type="match status" value="1"/>
</dbReference>
<proteinExistence type="predicted"/>
<evidence type="ECO:0000313" key="2">
    <source>
        <dbReference type="EMBL" id="CAB3398657.1"/>
    </source>
</evidence>
<dbReference type="GO" id="GO:0006629">
    <property type="term" value="P:lipid metabolic process"/>
    <property type="evidence" value="ECO:0007669"/>
    <property type="project" value="InterPro"/>
</dbReference>
<reference evidence="2 3" key="1">
    <citation type="submission" date="2020-04" db="EMBL/GenBank/DDBJ databases">
        <authorList>
            <person name="Laetsch R D."/>
            <person name="Stevens L."/>
            <person name="Kumar S."/>
            <person name="Blaxter L. M."/>
        </authorList>
    </citation>
    <scope>NUCLEOTIDE SEQUENCE [LARGE SCALE GENOMIC DNA]</scope>
</reference>
<dbReference type="InterPro" id="IPR002921">
    <property type="entry name" value="Fungal_lipase-type"/>
</dbReference>
<dbReference type="AlphaFoldDB" id="A0A8S1ELK1"/>
<comment type="caution">
    <text evidence="2">The sequence shown here is derived from an EMBL/GenBank/DDBJ whole genome shotgun (WGS) entry which is preliminary data.</text>
</comment>
<protein>
    <recommendedName>
        <fullName evidence="1">Fungal lipase-type domain-containing protein</fullName>
    </recommendedName>
</protein>
<accession>A0A8S1ELK1</accession>
<dbReference type="OrthoDB" id="438440at2759"/>
<keyword evidence="3" id="KW-1185">Reference proteome</keyword>
<dbReference type="SUPFAM" id="SSF53474">
    <property type="entry name" value="alpha/beta-Hydrolases"/>
    <property type="match status" value="1"/>
</dbReference>
<dbReference type="EMBL" id="CADEPM010000001">
    <property type="protein sequence ID" value="CAB3398657.1"/>
    <property type="molecule type" value="Genomic_DNA"/>
</dbReference>